<feature type="signal peptide" evidence="1">
    <location>
        <begin position="1"/>
        <end position="23"/>
    </location>
</feature>
<dbReference type="KEGG" id="thes:FHQ07_06030"/>
<protein>
    <submittedName>
        <fullName evidence="2">Uncharacterized protein</fullName>
    </submittedName>
</protein>
<dbReference type="OrthoDB" id="6060146at2"/>
<feature type="chain" id="PRO_5022998878" evidence="1">
    <location>
        <begin position="24"/>
        <end position="296"/>
    </location>
</feature>
<dbReference type="AlphaFoldDB" id="A0A5B7ZNQ1"/>
<keyword evidence="1" id="KW-0732">Signal</keyword>
<accession>A0A5B7ZNQ1</accession>
<name>A0A5B7ZNQ1_9GAMM</name>
<evidence type="ECO:0000313" key="3">
    <source>
        <dbReference type="Proteomes" id="UP000308149"/>
    </source>
</evidence>
<dbReference type="Proteomes" id="UP000308149">
    <property type="component" value="Chromosome"/>
</dbReference>
<evidence type="ECO:0000313" key="2">
    <source>
        <dbReference type="EMBL" id="QDA56904.1"/>
    </source>
</evidence>
<dbReference type="RefSeq" id="WP_139715956.1">
    <property type="nucleotide sequence ID" value="NZ_CP040871.1"/>
</dbReference>
<keyword evidence="3" id="KW-1185">Reference proteome</keyword>
<dbReference type="EMBL" id="CP040871">
    <property type="protein sequence ID" value="QDA56904.1"/>
    <property type="molecule type" value="Genomic_DNA"/>
</dbReference>
<sequence length="296" mass="29858">MSGMASACALGMAVMLAPMQGHAGNVGYFKDGSCSLSGDYAARITAAGHTPVAIGSLDAASLAPLDGLVAVQGCNGSAFQATNAAVNDAVAGGMALFLEIQDIPAGSGVTLQLPGIAALPVTDGCSLDASLAAGSPIANGPGGTVANANLDNPVLCSLTSWVNSSALPSGGTPLLVDATDPAKVGAFGYVHGNGRVVFSMDQFMYTMTGGGFHGAAPIAGSDAYITNTIAWLVPSTPAVTCTSQGYTGTQLTWCQNICEKGYTGATLNMWIRRWLGRWHDLPYCANTTPPPPPQGD</sequence>
<proteinExistence type="predicted"/>
<evidence type="ECO:0000256" key="1">
    <source>
        <dbReference type="SAM" id="SignalP"/>
    </source>
</evidence>
<organism evidence="2 3">
    <name type="scientific">Thermomonas aquatica</name>
    <dbReference type="NCBI Taxonomy" id="2202149"/>
    <lineage>
        <taxon>Bacteria</taxon>
        <taxon>Pseudomonadati</taxon>
        <taxon>Pseudomonadota</taxon>
        <taxon>Gammaproteobacteria</taxon>
        <taxon>Lysobacterales</taxon>
        <taxon>Lysobacteraceae</taxon>
        <taxon>Thermomonas</taxon>
    </lineage>
</organism>
<reference evidence="2 3" key="1">
    <citation type="submission" date="2019-06" db="EMBL/GenBank/DDBJ databases">
        <title>Thermomonas aquatica sp. nov., isolated from an industrial wastewater treatment plant.</title>
        <authorList>
            <person name="Jeon J.H."/>
            <person name="Park D.-S."/>
        </authorList>
    </citation>
    <scope>NUCLEOTIDE SEQUENCE [LARGE SCALE GENOMIC DNA]</scope>
    <source>
        <strain evidence="2 3">SY21</strain>
    </source>
</reference>
<gene>
    <name evidence="2" type="ORF">FHQ07_06030</name>
</gene>